<organism evidence="1 2">
    <name type="scientific">Chromobacterium haemolyticum</name>
    <dbReference type="NCBI Taxonomy" id="394935"/>
    <lineage>
        <taxon>Bacteria</taxon>
        <taxon>Pseudomonadati</taxon>
        <taxon>Pseudomonadota</taxon>
        <taxon>Betaproteobacteria</taxon>
        <taxon>Neisseriales</taxon>
        <taxon>Chromobacteriaceae</taxon>
        <taxon>Chromobacterium</taxon>
    </lineage>
</organism>
<dbReference type="Proteomes" id="UP000192721">
    <property type="component" value="Unassembled WGS sequence"/>
</dbReference>
<dbReference type="AlphaFoldDB" id="A0A1W0CCR2"/>
<sequence>MNNTQKMTPPASTAASYTNLQNACRAMVSAQHAGPITPEMQKAWDAGLKAVESSDTAQAVSNIRMMQEALKEAENELCSLGMLLTDEGWETWTIKLTLDLVRIALYGGDGDGQGPEQFEMALEALKTQRDKEEDARAEVETALADESVAWVLVKSPITEEQHRAAVKVLIRANGVDGLPQRMLDAMVVTAPAPAKVEQLVAHRITSEWRNAVKELMDAGKDDEYKGLDAPGHRHRVPGIWDRTGKPCDWCTAWIRLRAMLA</sequence>
<dbReference type="RefSeq" id="WP_081556949.1">
    <property type="nucleotide sequence ID" value="NZ_MUKV01000046.1"/>
</dbReference>
<reference evidence="1 2" key="1">
    <citation type="submission" date="2017-02" db="EMBL/GenBank/DDBJ databases">
        <title>Chromobacterium haemolyticum H5244.</title>
        <authorList>
            <person name="Gulvik C.A."/>
        </authorList>
    </citation>
    <scope>NUCLEOTIDE SEQUENCE [LARGE SCALE GENOMIC DNA]</scope>
    <source>
        <strain evidence="1 2">H5244</strain>
    </source>
</reference>
<gene>
    <name evidence="1" type="ORF">B0T45_21760</name>
</gene>
<evidence type="ECO:0000313" key="2">
    <source>
        <dbReference type="Proteomes" id="UP000192721"/>
    </source>
</evidence>
<evidence type="ECO:0000313" key="1">
    <source>
        <dbReference type="EMBL" id="OQS32482.1"/>
    </source>
</evidence>
<proteinExistence type="predicted"/>
<name>A0A1W0CCR2_9NEIS</name>
<comment type="caution">
    <text evidence="1">The sequence shown here is derived from an EMBL/GenBank/DDBJ whole genome shotgun (WGS) entry which is preliminary data.</text>
</comment>
<dbReference type="EMBL" id="MUKV01000046">
    <property type="protein sequence ID" value="OQS32482.1"/>
    <property type="molecule type" value="Genomic_DNA"/>
</dbReference>
<protein>
    <submittedName>
        <fullName evidence="1">Uncharacterized protein</fullName>
    </submittedName>
</protein>
<accession>A0A1W0CCR2</accession>